<dbReference type="InterPro" id="IPR006680">
    <property type="entry name" value="Amidohydro-rel"/>
</dbReference>
<dbReference type="Proteomes" id="UP000177594">
    <property type="component" value="Unassembled WGS sequence"/>
</dbReference>
<evidence type="ECO:0000259" key="1">
    <source>
        <dbReference type="Pfam" id="PF04909"/>
    </source>
</evidence>
<accession>A0A1F8EGX3</accession>
<evidence type="ECO:0000313" key="2">
    <source>
        <dbReference type="EMBL" id="OGM99609.1"/>
    </source>
</evidence>
<dbReference type="Pfam" id="PF04909">
    <property type="entry name" value="Amidohydro_2"/>
    <property type="match status" value="1"/>
</dbReference>
<dbReference type="InterPro" id="IPR032466">
    <property type="entry name" value="Metal_Hydrolase"/>
</dbReference>
<dbReference type="Gene3D" id="3.20.20.140">
    <property type="entry name" value="Metal-dependent hydrolases"/>
    <property type="match status" value="1"/>
</dbReference>
<name>A0A1F8EGX3_9BACT</name>
<organism evidence="2 3">
    <name type="scientific">Candidatus Yanofskybacteria bacterium RIFCSPHIGHO2_01_FULL_39_8b</name>
    <dbReference type="NCBI Taxonomy" id="1802659"/>
    <lineage>
        <taxon>Bacteria</taxon>
        <taxon>Candidatus Yanofskyibacteriota</taxon>
    </lineage>
</organism>
<gene>
    <name evidence="2" type="ORF">A2817_00350</name>
</gene>
<dbReference type="GO" id="GO:0016787">
    <property type="term" value="F:hydrolase activity"/>
    <property type="evidence" value="ECO:0007669"/>
    <property type="project" value="InterPro"/>
</dbReference>
<reference evidence="2 3" key="1">
    <citation type="journal article" date="2016" name="Nat. Commun.">
        <title>Thousands of microbial genomes shed light on interconnected biogeochemical processes in an aquifer system.</title>
        <authorList>
            <person name="Anantharaman K."/>
            <person name="Brown C.T."/>
            <person name="Hug L.A."/>
            <person name="Sharon I."/>
            <person name="Castelle C.J."/>
            <person name="Probst A.J."/>
            <person name="Thomas B.C."/>
            <person name="Singh A."/>
            <person name="Wilkins M.J."/>
            <person name="Karaoz U."/>
            <person name="Brodie E.L."/>
            <person name="Williams K.H."/>
            <person name="Hubbard S.S."/>
            <person name="Banfield J.F."/>
        </authorList>
    </citation>
    <scope>NUCLEOTIDE SEQUENCE [LARGE SCALE GENOMIC DNA]</scope>
</reference>
<dbReference type="SUPFAM" id="SSF51556">
    <property type="entry name" value="Metallo-dependent hydrolases"/>
    <property type="match status" value="1"/>
</dbReference>
<sequence length="77" mass="8858">MIIDSHTHIGKLPNSIHSESYQKNLGAIVGEDHKLLHGTDWPLCHMEQYIKFAKNLGFYESKMEKLFSGNAQKLFKL</sequence>
<comment type="caution">
    <text evidence="2">The sequence shown here is derived from an EMBL/GenBank/DDBJ whole genome shotgun (WGS) entry which is preliminary data.</text>
</comment>
<protein>
    <recommendedName>
        <fullName evidence="1">Amidohydrolase-related domain-containing protein</fullName>
    </recommendedName>
</protein>
<proteinExistence type="predicted"/>
<dbReference type="EMBL" id="MGIZ01000014">
    <property type="protein sequence ID" value="OGM99609.1"/>
    <property type="molecule type" value="Genomic_DNA"/>
</dbReference>
<evidence type="ECO:0000313" key="3">
    <source>
        <dbReference type="Proteomes" id="UP000177594"/>
    </source>
</evidence>
<feature type="domain" description="Amidohydrolase-related" evidence="1">
    <location>
        <begin position="33"/>
        <end position="77"/>
    </location>
</feature>
<dbReference type="AlphaFoldDB" id="A0A1F8EGX3"/>